<dbReference type="PANTHER" id="PTHR46104:SF1">
    <property type="entry name" value="GENE 9195-RELATED"/>
    <property type="match status" value="1"/>
</dbReference>
<dbReference type="VEuPathDB" id="ToxoDB:CSUI_001121"/>
<evidence type="ECO:0000256" key="1">
    <source>
        <dbReference type="SAM" id="MobiDB-lite"/>
    </source>
</evidence>
<comment type="caution">
    <text evidence="2">The sequence shown here is derived from an EMBL/GenBank/DDBJ whole genome shotgun (WGS) entry which is preliminary data.</text>
</comment>
<evidence type="ECO:0000313" key="2">
    <source>
        <dbReference type="EMBL" id="PHJ25028.1"/>
    </source>
</evidence>
<name>A0A2C6LCU0_9APIC</name>
<proteinExistence type="predicted"/>
<dbReference type="SMART" id="SM01411">
    <property type="entry name" value="Ephrin_rec_like"/>
    <property type="match status" value="10"/>
</dbReference>
<feature type="region of interest" description="Disordered" evidence="1">
    <location>
        <begin position="1"/>
        <end position="23"/>
    </location>
</feature>
<dbReference type="RefSeq" id="XP_067926700.1">
    <property type="nucleotide sequence ID" value="XM_068061327.1"/>
</dbReference>
<dbReference type="SUPFAM" id="SSF57184">
    <property type="entry name" value="Growth factor receptor domain"/>
    <property type="match status" value="4"/>
</dbReference>
<dbReference type="PANTHER" id="PTHR46104">
    <property type="entry name" value="GENE 9195-RELATED-RELATED"/>
    <property type="match status" value="1"/>
</dbReference>
<keyword evidence="3" id="KW-1185">Reference proteome</keyword>
<evidence type="ECO:0000313" key="3">
    <source>
        <dbReference type="Proteomes" id="UP000221165"/>
    </source>
</evidence>
<dbReference type="EMBL" id="MIGC01000441">
    <property type="protein sequence ID" value="PHJ25028.1"/>
    <property type="molecule type" value="Genomic_DNA"/>
</dbReference>
<reference evidence="2 3" key="1">
    <citation type="journal article" date="2017" name="Int. J. Parasitol.">
        <title>The genome of the protozoan parasite Cystoisospora suis and a reverse vaccinology approach to identify vaccine candidates.</title>
        <authorList>
            <person name="Palmieri N."/>
            <person name="Shrestha A."/>
            <person name="Ruttkowski B."/>
            <person name="Beck T."/>
            <person name="Vogl C."/>
            <person name="Tomley F."/>
            <person name="Blake D.P."/>
            <person name="Joachim A."/>
        </authorList>
    </citation>
    <scope>NUCLEOTIDE SEQUENCE [LARGE SCALE GENOMIC DNA]</scope>
    <source>
        <strain evidence="2 3">Wien I</strain>
    </source>
</reference>
<dbReference type="OrthoDB" id="330540at2759"/>
<sequence length="645" mass="66279">MERDGSRCLSSRKGQAHPHMAPGEFSDTISTHYALERRCAGGSYGTGPSACQPCPAGKYCPPGTTAPKECPAGYYCPLGSSHPWDTPCPANTSSSQLNLDSANQCVKCKPTEYCPPGTVTPYACPEDGPPPGSGINCSPAAVGLSCPLGEYLKNRVCYKCKKGYTCEVRGMTEEEMLESPCPAGYTCPEEAMTQGRKYPCPAGSYCPDGTSDSKGIPCPPGTYNKETHAEDVDRCLQLRAGVYSKGGAKSEDGEGSCNKGYYCPAGSGSPNAVPCPKGTYRDTKGAGQLQDCSPCAAGTYCNSLALTAPVQCPAGKYCLGGSEEPEPCPVGTTREDEGGTRASDCAPCPAGKFCDLVGAREPAGECEEGFLCKSGASVSTPFDGTTGSLCPLGYYCGRGAAKASICLAGTYTPFAGAKSEADCVKCKKGYFCEGPTSNDVQQECPPGKFCEEGASAGKPAPEGHYATGKSIGPTACAPGTYQGQEGQTTCVACDAGRYCPRMAMTAPEECGAGHYCPAGSTAPQKCPEGTFTAATTLVSADQCTLCSAGHYCPTAGASKPAGQCAAGYYCKEGSRSAMPDEKTGNFGPCVEGQYCVAGATEPALCPTGTYGPSKLATKSDACIKCDAGRYALGSSVFPETYPASL</sequence>
<dbReference type="Proteomes" id="UP000221165">
    <property type="component" value="Unassembled WGS sequence"/>
</dbReference>
<gene>
    <name evidence="2" type="ORF">CSUI_001121</name>
</gene>
<protein>
    <submittedName>
        <fullName evidence="2">Gcc2 and gcc3 domain-containing protein</fullName>
    </submittedName>
</protein>
<dbReference type="Gene3D" id="2.10.50.10">
    <property type="entry name" value="Tumor Necrosis Factor Receptor, subunit A, domain 2"/>
    <property type="match status" value="2"/>
</dbReference>
<accession>A0A2C6LCU0</accession>
<dbReference type="GeneID" id="94424538"/>
<dbReference type="InterPro" id="IPR009030">
    <property type="entry name" value="Growth_fac_rcpt_cys_sf"/>
</dbReference>
<organism evidence="2 3">
    <name type="scientific">Cystoisospora suis</name>
    <dbReference type="NCBI Taxonomy" id="483139"/>
    <lineage>
        <taxon>Eukaryota</taxon>
        <taxon>Sar</taxon>
        <taxon>Alveolata</taxon>
        <taxon>Apicomplexa</taxon>
        <taxon>Conoidasida</taxon>
        <taxon>Coccidia</taxon>
        <taxon>Eucoccidiorida</taxon>
        <taxon>Eimeriorina</taxon>
        <taxon>Sarcocystidae</taxon>
        <taxon>Cystoisospora</taxon>
    </lineage>
</organism>
<dbReference type="AlphaFoldDB" id="A0A2C6LCU0"/>